<organism evidence="3 4">
    <name type="scientific">Qipengyuania qiaonensis</name>
    <dbReference type="NCBI Taxonomy" id="2867240"/>
    <lineage>
        <taxon>Bacteria</taxon>
        <taxon>Pseudomonadati</taxon>
        <taxon>Pseudomonadota</taxon>
        <taxon>Alphaproteobacteria</taxon>
        <taxon>Sphingomonadales</taxon>
        <taxon>Erythrobacteraceae</taxon>
        <taxon>Qipengyuania</taxon>
    </lineage>
</organism>
<proteinExistence type="predicted"/>
<gene>
    <name evidence="3" type="ORF">K3174_06250</name>
</gene>
<feature type="region of interest" description="Disordered" evidence="1">
    <location>
        <begin position="23"/>
        <end position="74"/>
    </location>
</feature>
<accession>A0ABS7J457</accession>
<dbReference type="Proteomes" id="UP000755104">
    <property type="component" value="Unassembled WGS sequence"/>
</dbReference>
<evidence type="ECO:0008006" key="5">
    <source>
        <dbReference type="Google" id="ProtNLM"/>
    </source>
</evidence>
<evidence type="ECO:0000313" key="3">
    <source>
        <dbReference type="EMBL" id="MBX7482125.1"/>
    </source>
</evidence>
<evidence type="ECO:0000256" key="1">
    <source>
        <dbReference type="SAM" id="MobiDB-lite"/>
    </source>
</evidence>
<dbReference type="EMBL" id="JAIGNO010000003">
    <property type="protein sequence ID" value="MBX7482125.1"/>
    <property type="molecule type" value="Genomic_DNA"/>
</dbReference>
<sequence>MTRALFTLFASGLALAGCSGAMQDSGDGKIDSGKTGSTNETVSGTMPATVNPPADAQPGPDNDQGPDTSVADSTCGADRIGEFVSKTATPGVRADLTSKVGHEKIRWLTPDSVITMDIQEDRLNVMLDDNGVIIGAKCQ</sequence>
<evidence type="ECO:0000256" key="2">
    <source>
        <dbReference type="SAM" id="SignalP"/>
    </source>
</evidence>
<reference evidence="3 4" key="1">
    <citation type="submission" date="2021-08" db="EMBL/GenBank/DDBJ databases">
        <title>Comparative Genomics Analysis of the Genus Qipengyuania Reveals Extensive Genetic Diversity and Metabolic Versatility, Including the Description of Fifteen Novel Species.</title>
        <authorList>
            <person name="Liu Y."/>
        </authorList>
    </citation>
    <scope>NUCLEOTIDE SEQUENCE [LARGE SCALE GENOMIC DNA]</scope>
    <source>
        <strain evidence="3 4">6D47A</strain>
    </source>
</reference>
<keyword evidence="4" id="KW-1185">Reference proteome</keyword>
<feature type="compositionally biased region" description="Polar residues" evidence="1">
    <location>
        <begin position="34"/>
        <end position="48"/>
    </location>
</feature>
<dbReference type="RefSeq" id="WP_221556903.1">
    <property type="nucleotide sequence ID" value="NZ_JAIGNO010000003.1"/>
</dbReference>
<dbReference type="InterPro" id="IPR021719">
    <property type="entry name" value="Prot_inh_I78"/>
</dbReference>
<feature type="signal peptide" evidence="2">
    <location>
        <begin position="1"/>
        <end position="16"/>
    </location>
</feature>
<evidence type="ECO:0000313" key="4">
    <source>
        <dbReference type="Proteomes" id="UP000755104"/>
    </source>
</evidence>
<name>A0ABS7J457_9SPHN</name>
<dbReference type="PROSITE" id="PS51257">
    <property type="entry name" value="PROKAR_LIPOPROTEIN"/>
    <property type="match status" value="1"/>
</dbReference>
<feature type="chain" id="PRO_5046465657" description="Peptidase inhibitor I78" evidence="2">
    <location>
        <begin position="17"/>
        <end position="139"/>
    </location>
</feature>
<comment type="caution">
    <text evidence="3">The sequence shown here is derived from an EMBL/GenBank/DDBJ whole genome shotgun (WGS) entry which is preliminary data.</text>
</comment>
<keyword evidence="2" id="KW-0732">Signal</keyword>
<dbReference type="Pfam" id="PF11720">
    <property type="entry name" value="Inhibitor_I78"/>
    <property type="match status" value="1"/>
</dbReference>
<dbReference type="Gene3D" id="3.30.10.10">
    <property type="entry name" value="Trypsin Inhibitor V, subunit A"/>
    <property type="match status" value="1"/>
</dbReference>
<protein>
    <recommendedName>
        <fullName evidence="5">Peptidase inhibitor I78</fullName>
    </recommendedName>
</protein>